<dbReference type="Pfam" id="PF05730">
    <property type="entry name" value="CFEM"/>
    <property type="match status" value="1"/>
</dbReference>
<dbReference type="GO" id="GO:0005576">
    <property type="term" value="C:extracellular region"/>
    <property type="evidence" value="ECO:0007669"/>
    <property type="project" value="UniProtKB-SubCell"/>
</dbReference>
<evidence type="ECO:0000256" key="2">
    <source>
        <dbReference type="ARBA" id="ARBA00004613"/>
    </source>
</evidence>
<sequence length="239" mass="26527">MRVATVLLFAAATQAAVSSLNSTEITKLLATTPKCAMPCFVDAFHSGNCTLDGLTDCVCTNITLQAHASACIQQACEFDDQVATARISQQLCESYPFHERRKFSKVFSIGLPVITILTVALRCLARFQVTNQLWWDDWTALIALAFLIVMSGLGYASMHFSRGSKYVVFGANLSCALDAAMGFGLHYWDIDPGNGKAILQVRQRMRPYATILGQLTDVLSQIFYALQMLYIFIQYVHRQ</sequence>
<dbReference type="STRING" id="1209931.A0A135RV07"/>
<dbReference type="Pfam" id="PF20684">
    <property type="entry name" value="Fung_rhodopsin"/>
    <property type="match status" value="1"/>
</dbReference>
<dbReference type="EMBL" id="JFFI01002663">
    <property type="protein sequence ID" value="KXH27533.1"/>
    <property type="molecule type" value="Genomic_DNA"/>
</dbReference>
<evidence type="ECO:0000256" key="3">
    <source>
        <dbReference type="ARBA" id="ARBA00010031"/>
    </source>
</evidence>
<feature type="transmembrane region" description="Helical" evidence="10">
    <location>
        <begin position="137"/>
        <end position="160"/>
    </location>
</feature>
<comment type="subcellular location">
    <subcellularLocation>
        <location evidence="1">Membrane</location>
        <topology evidence="1">Lipid-anchor</topology>
        <topology evidence="1">GPI-anchor</topology>
    </subcellularLocation>
    <subcellularLocation>
        <location evidence="2">Secreted</location>
    </subcellularLocation>
</comment>
<feature type="domain" description="CFEM" evidence="12">
    <location>
        <begin position="7"/>
        <end position="119"/>
    </location>
</feature>
<dbReference type="OrthoDB" id="5329176at2759"/>
<feature type="chain" id="PRO_5012791464" evidence="11">
    <location>
        <begin position="16"/>
        <end position="239"/>
    </location>
</feature>
<keyword evidence="7 9" id="KW-1015">Disulfide bond</keyword>
<keyword evidence="8" id="KW-0449">Lipoprotein</keyword>
<evidence type="ECO:0000256" key="8">
    <source>
        <dbReference type="ARBA" id="ARBA00023288"/>
    </source>
</evidence>
<evidence type="ECO:0000256" key="5">
    <source>
        <dbReference type="ARBA" id="ARBA00022622"/>
    </source>
</evidence>
<keyword evidence="4" id="KW-0964">Secreted</keyword>
<accession>A0A135RV07</accession>
<feature type="signal peptide" evidence="11">
    <location>
        <begin position="1"/>
        <end position="15"/>
    </location>
</feature>
<keyword evidence="10" id="KW-0812">Transmembrane</keyword>
<keyword evidence="5" id="KW-0325">Glycoprotein</keyword>
<evidence type="ECO:0000256" key="7">
    <source>
        <dbReference type="ARBA" id="ARBA00023157"/>
    </source>
</evidence>
<feature type="transmembrane region" description="Helical" evidence="10">
    <location>
        <begin position="166"/>
        <end position="188"/>
    </location>
</feature>
<gene>
    <name evidence="13" type="ORF">CSAL01_07682</name>
</gene>
<evidence type="ECO:0000256" key="4">
    <source>
        <dbReference type="ARBA" id="ARBA00022525"/>
    </source>
</evidence>
<keyword evidence="10" id="KW-1133">Transmembrane helix</keyword>
<keyword evidence="14" id="KW-1185">Reference proteome</keyword>
<evidence type="ECO:0000256" key="10">
    <source>
        <dbReference type="SAM" id="Phobius"/>
    </source>
</evidence>
<evidence type="ECO:0000259" key="12">
    <source>
        <dbReference type="PROSITE" id="PS52012"/>
    </source>
</evidence>
<feature type="transmembrane region" description="Helical" evidence="10">
    <location>
        <begin position="106"/>
        <end position="125"/>
    </location>
</feature>
<keyword evidence="6 11" id="KW-0732">Signal</keyword>
<dbReference type="PROSITE" id="PS52012">
    <property type="entry name" value="CFEM"/>
    <property type="match status" value="1"/>
</dbReference>
<organism evidence="13 14">
    <name type="scientific">Colletotrichum salicis</name>
    <dbReference type="NCBI Taxonomy" id="1209931"/>
    <lineage>
        <taxon>Eukaryota</taxon>
        <taxon>Fungi</taxon>
        <taxon>Dikarya</taxon>
        <taxon>Ascomycota</taxon>
        <taxon>Pezizomycotina</taxon>
        <taxon>Sordariomycetes</taxon>
        <taxon>Hypocreomycetidae</taxon>
        <taxon>Glomerellales</taxon>
        <taxon>Glomerellaceae</taxon>
        <taxon>Colletotrichum</taxon>
        <taxon>Colletotrichum acutatum species complex</taxon>
    </lineage>
</organism>
<dbReference type="GO" id="GO:0098552">
    <property type="term" value="C:side of membrane"/>
    <property type="evidence" value="ECO:0007669"/>
    <property type="project" value="UniProtKB-KW"/>
</dbReference>
<evidence type="ECO:0000256" key="1">
    <source>
        <dbReference type="ARBA" id="ARBA00004589"/>
    </source>
</evidence>
<evidence type="ECO:0000313" key="14">
    <source>
        <dbReference type="Proteomes" id="UP000070121"/>
    </source>
</evidence>
<dbReference type="SMART" id="SM00747">
    <property type="entry name" value="CFEM"/>
    <property type="match status" value="1"/>
</dbReference>
<comment type="similarity">
    <text evidence="3">Belongs to the RBT5 family.</text>
</comment>
<feature type="transmembrane region" description="Helical" evidence="10">
    <location>
        <begin position="209"/>
        <end position="233"/>
    </location>
</feature>
<evidence type="ECO:0000256" key="9">
    <source>
        <dbReference type="PROSITE-ProRule" id="PRU01356"/>
    </source>
</evidence>
<dbReference type="InterPro" id="IPR008427">
    <property type="entry name" value="Extracellular_membr_CFEM_dom"/>
</dbReference>
<name>A0A135RV07_9PEZI</name>
<evidence type="ECO:0000256" key="6">
    <source>
        <dbReference type="ARBA" id="ARBA00022729"/>
    </source>
</evidence>
<feature type="disulfide bond" evidence="9">
    <location>
        <begin position="59"/>
        <end position="92"/>
    </location>
</feature>
<comment type="caution">
    <text evidence="9">Lacks conserved residue(s) required for the propagation of feature annotation.</text>
</comment>
<keyword evidence="10" id="KW-0472">Membrane</keyword>
<evidence type="ECO:0000313" key="13">
    <source>
        <dbReference type="EMBL" id="KXH27533.1"/>
    </source>
</evidence>
<dbReference type="InterPro" id="IPR049326">
    <property type="entry name" value="Rhodopsin_dom_fungi"/>
</dbReference>
<dbReference type="AlphaFoldDB" id="A0A135RV07"/>
<keyword evidence="5" id="KW-0336">GPI-anchor</keyword>
<protein>
    <submittedName>
        <fullName evidence="13">Integral membrane protein</fullName>
    </submittedName>
</protein>
<comment type="caution">
    <text evidence="13">The sequence shown here is derived from an EMBL/GenBank/DDBJ whole genome shotgun (WGS) entry which is preliminary data.</text>
</comment>
<reference evidence="13 14" key="1">
    <citation type="submission" date="2014-02" db="EMBL/GenBank/DDBJ databases">
        <title>The genome sequence of Colletotrichum salicis CBS 607.94.</title>
        <authorList>
            <person name="Baroncelli R."/>
            <person name="Thon M.R."/>
        </authorList>
    </citation>
    <scope>NUCLEOTIDE SEQUENCE [LARGE SCALE GENOMIC DNA]</scope>
    <source>
        <strain evidence="13 14">CBS 607.94</strain>
    </source>
</reference>
<evidence type="ECO:0000256" key="11">
    <source>
        <dbReference type="SAM" id="SignalP"/>
    </source>
</evidence>
<dbReference type="Proteomes" id="UP000070121">
    <property type="component" value="Unassembled WGS sequence"/>
</dbReference>
<proteinExistence type="inferred from homology"/>